<organism evidence="1 2">
    <name type="scientific">Yersinia kristensenii</name>
    <dbReference type="NCBI Taxonomy" id="28152"/>
    <lineage>
        <taxon>Bacteria</taxon>
        <taxon>Pseudomonadati</taxon>
        <taxon>Pseudomonadota</taxon>
        <taxon>Gammaproteobacteria</taxon>
        <taxon>Enterobacterales</taxon>
        <taxon>Yersiniaceae</taxon>
        <taxon>Yersinia</taxon>
    </lineage>
</organism>
<accession>A0A0T9KYT4</accession>
<reference evidence="1 2" key="1">
    <citation type="submission" date="2015-03" db="EMBL/GenBank/DDBJ databases">
        <authorList>
            <person name="Murphy D."/>
        </authorList>
    </citation>
    <scope>NUCLEOTIDE SEQUENCE [LARGE SCALE GENOMIC DNA]</scope>
    <source>
        <strain evidence="1 2">FCF326</strain>
    </source>
</reference>
<dbReference type="RefSeq" id="WP_050118718.1">
    <property type="nucleotide sequence ID" value="NZ_CAWMAB010000003.1"/>
</dbReference>
<protein>
    <submittedName>
        <fullName evidence="1">Antitermination protein</fullName>
    </submittedName>
</protein>
<dbReference type="Gene3D" id="2.40.300.10">
    <property type="entry name" value="Head decoration protein D"/>
    <property type="match status" value="1"/>
</dbReference>
<name>A0A0T9KYT4_YERKR</name>
<proteinExistence type="predicted"/>
<dbReference type="AlphaFoldDB" id="A0A0T9KYT4"/>
<dbReference type="Proteomes" id="UP000045824">
    <property type="component" value="Unassembled WGS sequence"/>
</dbReference>
<gene>
    <name evidence="1" type="ORF">ERS008491_01254</name>
</gene>
<evidence type="ECO:0000313" key="1">
    <source>
        <dbReference type="EMBL" id="CNE42551.1"/>
    </source>
</evidence>
<sequence length="133" mass="14446">MDNIGQNAFQPGMRSSLFVPDQLVAGPLQLVTDTGVVAQVDFIHMRGTVLGKITASGEYVKSVKTATDGSEVPVAILVDDVDTTTTSQRGGVYLMGQFNQNRIIHDASWTLDELKTDLRTYSIFLEDSIQAPV</sequence>
<evidence type="ECO:0000313" key="2">
    <source>
        <dbReference type="Proteomes" id="UP000045824"/>
    </source>
</evidence>
<dbReference type="InterPro" id="IPR004195">
    <property type="entry name" value="Head_decoration_D"/>
</dbReference>
<dbReference type="Pfam" id="PF02924">
    <property type="entry name" value="HDPD"/>
    <property type="match status" value="1"/>
</dbReference>
<dbReference type="EMBL" id="CPYI01000003">
    <property type="protein sequence ID" value="CNE42551.1"/>
    <property type="molecule type" value="Genomic_DNA"/>
</dbReference>